<dbReference type="InterPro" id="IPR056767">
    <property type="entry name" value="C2H2-Znf_KIN17"/>
</dbReference>
<dbReference type="Proteomes" id="UP000031036">
    <property type="component" value="Unassembled WGS sequence"/>
</dbReference>
<evidence type="ECO:0000313" key="8">
    <source>
        <dbReference type="Proteomes" id="UP000031036"/>
    </source>
</evidence>
<feature type="region of interest" description="Disordered" evidence="5">
    <location>
        <begin position="253"/>
        <end position="326"/>
    </location>
</feature>
<feature type="compositionally biased region" description="Basic and acidic residues" evidence="5">
    <location>
        <begin position="274"/>
        <end position="309"/>
    </location>
</feature>
<sequence>MGKYEKGTPKEIANRCKSKGLQKLRCSEVTYHLRLVTATFCQFRFCQMCQKQCRDQNGFKCHLMSEAHQRQLLLFAENPDTYLKEYSEQFEKAFLSVLRNTFGTKRVRANEVYQEYIRDKMHVHMNSTTWHTLTNFVHYLGSSGKCRVDHTEKGWYIALVDQEEEMRKQEAAHKVKADHDDEERHQRLLEQRAEKARERMHDEEGRESGPSELIRDDHDDKVAFSLAAKKPTAKDLAQPSTSVLAPASSVFESVPKIKKESEPDEPGTSRKRKYADVRNDELRHNEHDHSRNTGRRDHGRRSDEIKEVKSQVVKNSKNEDKKTKKSALEEIREMEERKKERQNRKDYWLHEGIIVKVITKKLGADYYKAKGVVKSLVDDYNALVDVDGAVLKLDQQYVETVIPAVGRRMLVVNGAYRNTKAVLESVNERDFSVTLRLDEGHAKGRVISVPYEDASKLA</sequence>
<organism evidence="7 8">
    <name type="scientific">Toxocara canis</name>
    <name type="common">Canine roundworm</name>
    <dbReference type="NCBI Taxonomy" id="6265"/>
    <lineage>
        <taxon>Eukaryota</taxon>
        <taxon>Metazoa</taxon>
        <taxon>Ecdysozoa</taxon>
        <taxon>Nematoda</taxon>
        <taxon>Chromadorea</taxon>
        <taxon>Rhabditida</taxon>
        <taxon>Spirurina</taxon>
        <taxon>Ascaridomorpha</taxon>
        <taxon>Ascaridoidea</taxon>
        <taxon>Toxocaridae</taxon>
        <taxon>Toxocara</taxon>
    </lineage>
</organism>
<evidence type="ECO:0000256" key="4">
    <source>
        <dbReference type="ARBA" id="ARBA00022833"/>
    </source>
</evidence>
<dbReference type="InterPro" id="IPR036236">
    <property type="entry name" value="Znf_C2H2_sf"/>
</dbReference>
<reference evidence="7 8" key="1">
    <citation type="submission" date="2014-11" db="EMBL/GenBank/DDBJ databases">
        <title>Genetic blueprint of the zoonotic pathogen Toxocara canis.</title>
        <authorList>
            <person name="Zhu X.-Q."/>
            <person name="Korhonen P.K."/>
            <person name="Cai H."/>
            <person name="Young N.D."/>
            <person name="Nejsum P."/>
            <person name="von Samson-Himmelstjerna G."/>
            <person name="Boag P.R."/>
            <person name="Tan P."/>
            <person name="Li Q."/>
            <person name="Min J."/>
            <person name="Yang Y."/>
            <person name="Wang X."/>
            <person name="Fang X."/>
            <person name="Hall R.S."/>
            <person name="Hofmann A."/>
            <person name="Sternberg P.W."/>
            <person name="Jex A.R."/>
            <person name="Gasser R.B."/>
        </authorList>
    </citation>
    <scope>NUCLEOTIDE SEQUENCE [LARGE SCALE GENOMIC DNA]</scope>
    <source>
        <strain evidence="7">PN_DK_2014</strain>
    </source>
</reference>
<dbReference type="InterPro" id="IPR038254">
    <property type="entry name" value="KIN17_WH-like_sf"/>
</dbReference>
<dbReference type="GO" id="GO:0008270">
    <property type="term" value="F:zinc ion binding"/>
    <property type="evidence" value="ECO:0007669"/>
    <property type="project" value="UniProtKB-KW"/>
</dbReference>
<feature type="compositionally biased region" description="Basic and acidic residues" evidence="5">
    <location>
        <begin position="316"/>
        <end position="326"/>
    </location>
</feature>
<evidence type="ECO:0000256" key="5">
    <source>
        <dbReference type="SAM" id="MobiDB-lite"/>
    </source>
</evidence>
<dbReference type="AlphaFoldDB" id="A0A0B2VJB0"/>
<dbReference type="InterPro" id="IPR037321">
    <property type="entry name" value="KIN17-like"/>
</dbReference>
<dbReference type="CDD" id="cd13155">
    <property type="entry name" value="KOW_KIN17"/>
    <property type="match status" value="1"/>
</dbReference>
<name>A0A0B2VJB0_TOXCA</name>
<keyword evidence="4" id="KW-0862">Zinc</keyword>
<dbReference type="GO" id="GO:0006974">
    <property type="term" value="P:DNA damage response"/>
    <property type="evidence" value="ECO:0007669"/>
    <property type="project" value="TreeGrafter"/>
</dbReference>
<dbReference type="OMA" id="RMTDFIE"/>
<dbReference type="Gene3D" id="2.30.30.30">
    <property type="match status" value="1"/>
</dbReference>
<keyword evidence="2" id="KW-0479">Metal-binding</keyword>
<evidence type="ECO:0000256" key="2">
    <source>
        <dbReference type="ARBA" id="ARBA00022723"/>
    </source>
</evidence>
<dbReference type="STRING" id="6265.A0A0B2VJB0"/>
<dbReference type="InterPro" id="IPR019447">
    <property type="entry name" value="DNA/RNA-bd_Kin17_WH-like_dom"/>
</dbReference>
<dbReference type="Pfam" id="PF25092">
    <property type="entry name" value="SH3_KIN17_C"/>
    <property type="match status" value="1"/>
</dbReference>
<keyword evidence="3" id="KW-0863">Zinc-finger</keyword>
<evidence type="ECO:0000313" key="7">
    <source>
        <dbReference type="EMBL" id="KHN81532.1"/>
    </source>
</evidence>
<evidence type="ECO:0000259" key="6">
    <source>
        <dbReference type="SMART" id="SM01253"/>
    </source>
</evidence>
<dbReference type="InterPro" id="IPR041330">
    <property type="entry name" value="KN17_SH3"/>
</dbReference>
<dbReference type="GO" id="GO:0005634">
    <property type="term" value="C:nucleus"/>
    <property type="evidence" value="ECO:0007669"/>
    <property type="project" value="TreeGrafter"/>
</dbReference>
<proteinExistence type="inferred from homology"/>
<dbReference type="Pfam" id="PF10357">
    <property type="entry name" value="WH_KIN17"/>
    <property type="match status" value="1"/>
</dbReference>
<keyword evidence="8" id="KW-1185">Reference proteome</keyword>
<dbReference type="FunFam" id="2.30.30.30:FF:000021">
    <property type="entry name" value="DNA/RNA-binding protein KIN17, putative"/>
    <property type="match status" value="1"/>
</dbReference>
<feature type="region of interest" description="Disordered" evidence="5">
    <location>
        <begin position="194"/>
        <end position="218"/>
    </location>
</feature>
<dbReference type="OrthoDB" id="10266249at2759"/>
<dbReference type="GO" id="GO:0003690">
    <property type="term" value="F:double-stranded DNA binding"/>
    <property type="evidence" value="ECO:0007669"/>
    <property type="project" value="TreeGrafter"/>
</dbReference>
<dbReference type="PANTHER" id="PTHR12805:SF0">
    <property type="entry name" value="DNA_RNA-BINDING PROTEIN KIN17"/>
    <property type="match status" value="1"/>
</dbReference>
<dbReference type="EMBL" id="JPKZ01001505">
    <property type="protein sequence ID" value="KHN81532.1"/>
    <property type="molecule type" value="Genomic_DNA"/>
</dbReference>
<comment type="similarity">
    <text evidence="1">Belongs to the KIN17 family.</text>
</comment>
<dbReference type="Gene3D" id="1.10.10.2030">
    <property type="entry name" value="DNA/RNA-binding protein Kin17, conserved domain"/>
    <property type="match status" value="1"/>
</dbReference>
<accession>A0A0B2VJB0</accession>
<dbReference type="Pfam" id="PF18131">
    <property type="entry name" value="KN17_SH3"/>
    <property type="match status" value="1"/>
</dbReference>
<dbReference type="GO" id="GO:0006260">
    <property type="term" value="P:DNA replication"/>
    <property type="evidence" value="ECO:0007669"/>
    <property type="project" value="TreeGrafter"/>
</dbReference>
<comment type="caution">
    <text evidence="7">The sequence shown here is derived from an EMBL/GenBank/DDBJ whole genome shotgun (WGS) entry which is preliminary data.</text>
</comment>
<dbReference type="InterPro" id="IPR041995">
    <property type="entry name" value="KOW_KIN17"/>
</dbReference>
<gene>
    <name evidence="7" type="primary">Kin</name>
    <name evidence="7" type="ORF">Tcan_13660</name>
</gene>
<dbReference type="PANTHER" id="PTHR12805">
    <property type="entry name" value="KIN17 KIN, ANTIGENIC DETERMINANT OF RECA PROTEIN HOMOLOG"/>
    <property type="match status" value="1"/>
</dbReference>
<feature type="domain" description="DNA/RNA-binding protein Kin17 WH-like" evidence="6">
    <location>
        <begin position="70"/>
        <end position="194"/>
    </location>
</feature>
<dbReference type="InterPro" id="IPR014722">
    <property type="entry name" value="Rib_uL2_dom2"/>
</dbReference>
<dbReference type="Gene3D" id="2.30.30.140">
    <property type="match status" value="1"/>
</dbReference>
<dbReference type="FunFam" id="1.10.10.2030:FF:000001">
    <property type="entry name" value="DNA/RNA-binding protein KIN17, putative"/>
    <property type="match status" value="1"/>
</dbReference>
<evidence type="ECO:0000256" key="1">
    <source>
        <dbReference type="ARBA" id="ARBA00008517"/>
    </source>
</evidence>
<dbReference type="SMART" id="SM01253">
    <property type="entry name" value="Kin17_mid"/>
    <property type="match status" value="1"/>
</dbReference>
<protein>
    <submittedName>
        <fullName evidence="7">DNA/RNA-binding protein KIN17</fullName>
    </submittedName>
</protein>
<dbReference type="SUPFAM" id="SSF57667">
    <property type="entry name" value="beta-beta-alpha zinc fingers"/>
    <property type="match status" value="1"/>
</dbReference>
<dbReference type="Pfam" id="PF25095">
    <property type="entry name" value="C2H2-zf_KIN17"/>
    <property type="match status" value="1"/>
</dbReference>
<evidence type="ECO:0000256" key="3">
    <source>
        <dbReference type="ARBA" id="ARBA00022771"/>
    </source>
</evidence>